<proteinExistence type="predicted"/>
<name>A0A8J8PCB8_9EURY</name>
<keyword evidence="1" id="KW-1133">Transmembrane helix</keyword>
<dbReference type="Pfam" id="PF24380">
    <property type="entry name" value="DUF7536"/>
    <property type="match status" value="1"/>
</dbReference>
<reference evidence="2" key="1">
    <citation type="submission" date="2019-02" db="EMBL/GenBank/DDBJ databases">
        <title>Halonotius sp. a new haloarchaeum isolated from saline soil.</title>
        <authorList>
            <person name="Duran-Viseras A."/>
            <person name="Sanchez-Porro C."/>
            <person name="Ventosa A."/>
        </authorList>
    </citation>
    <scope>NUCLEOTIDE SEQUENCE</scope>
    <source>
        <strain evidence="2">F15B</strain>
    </source>
</reference>
<evidence type="ECO:0000256" key="1">
    <source>
        <dbReference type="SAM" id="Phobius"/>
    </source>
</evidence>
<feature type="transmembrane region" description="Helical" evidence="1">
    <location>
        <begin position="24"/>
        <end position="44"/>
    </location>
</feature>
<comment type="caution">
    <text evidence="2">The sequence shown here is derived from an EMBL/GenBank/DDBJ whole genome shotgun (WGS) entry which is preliminary data.</text>
</comment>
<gene>
    <name evidence="2" type="ORF">EGH24_07225</name>
</gene>
<keyword evidence="1" id="KW-0812">Transmembrane</keyword>
<accession>A0A8J8PCB8</accession>
<dbReference type="InterPro" id="IPR055958">
    <property type="entry name" value="DUF7536"/>
</dbReference>
<evidence type="ECO:0000313" key="3">
    <source>
        <dbReference type="Proteomes" id="UP000705823"/>
    </source>
</evidence>
<keyword evidence="1" id="KW-0472">Membrane</keyword>
<dbReference type="Proteomes" id="UP000705823">
    <property type="component" value="Unassembled WGS sequence"/>
</dbReference>
<dbReference type="RefSeq" id="WP_142979501.1">
    <property type="nucleotide sequence ID" value="NZ_RKLU01000003.1"/>
</dbReference>
<dbReference type="EMBL" id="RKLU01000003">
    <property type="protein sequence ID" value="TQQ80939.1"/>
    <property type="molecule type" value="Genomic_DNA"/>
</dbReference>
<dbReference type="AlphaFoldDB" id="A0A8J8PCB8"/>
<keyword evidence="3" id="KW-1185">Reference proteome</keyword>
<protein>
    <submittedName>
        <fullName evidence="2">Uncharacterized protein</fullName>
    </submittedName>
</protein>
<sequence>MSDEGSEGSSTAALIEALGVKRNATIGLLVGFAVAVAGYAIRVFELLGPVGGARSYPIVGPEAWFLLLAVVFASATALAVTLVLTAIRLIGLSTAEN</sequence>
<organism evidence="2 3">
    <name type="scientific">Halonotius terrestris</name>
    <dbReference type="NCBI Taxonomy" id="2487750"/>
    <lineage>
        <taxon>Archaea</taxon>
        <taxon>Methanobacteriati</taxon>
        <taxon>Methanobacteriota</taxon>
        <taxon>Stenosarchaea group</taxon>
        <taxon>Halobacteria</taxon>
        <taxon>Halobacteriales</taxon>
        <taxon>Haloferacaceae</taxon>
        <taxon>Halonotius</taxon>
    </lineage>
</organism>
<evidence type="ECO:0000313" key="2">
    <source>
        <dbReference type="EMBL" id="TQQ80939.1"/>
    </source>
</evidence>
<feature type="transmembrane region" description="Helical" evidence="1">
    <location>
        <begin position="64"/>
        <end position="87"/>
    </location>
</feature>
<dbReference type="OrthoDB" id="339810at2157"/>